<dbReference type="KEGG" id="dov:DSCO28_15890"/>
<organism evidence="1 2">
    <name type="scientific">Desulfosarcina ovata subsp. sediminis</name>
    <dbReference type="NCBI Taxonomy" id="885957"/>
    <lineage>
        <taxon>Bacteria</taxon>
        <taxon>Pseudomonadati</taxon>
        <taxon>Thermodesulfobacteriota</taxon>
        <taxon>Desulfobacteria</taxon>
        <taxon>Desulfobacterales</taxon>
        <taxon>Desulfosarcinaceae</taxon>
        <taxon>Desulfosarcina</taxon>
    </lineage>
</organism>
<sequence>MGIAGSTSANRNNRTICLPFSQDNYECNILNPKDFRLCLDQRIELFPELFPDEIANGYQMKDIYRSKKQSILG</sequence>
<proteinExistence type="predicted"/>
<dbReference type="EMBL" id="AP021876">
    <property type="protein sequence ID" value="BBO81023.1"/>
    <property type="molecule type" value="Genomic_DNA"/>
</dbReference>
<dbReference type="AlphaFoldDB" id="A0A5K7ZRB3"/>
<evidence type="ECO:0000313" key="1">
    <source>
        <dbReference type="EMBL" id="BBO81023.1"/>
    </source>
</evidence>
<reference evidence="1 2" key="1">
    <citation type="submission" date="2019-11" db="EMBL/GenBank/DDBJ databases">
        <title>Comparative genomics of hydrocarbon-degrading Desulfosarcina strains.</title>
        <authorList>
            <person name="Watanabe M."/>
            <person name="Kojima H."/>
            <person name="Fukui M."/>
        </authorList>
    </citation>
    <scope>NUCLEOTIDE SEQUENCE [LARGE SCALE GENOMIC DNA]</scope>
    <source>
        <strain evidence="1 2">28bB2T</strain>
    </source>
</reference>
<dbReference type="Proteomes" id="UP000425960">
    <property type="component" value="Chromosome"/>
</dbReference>
<accession>A0A5K7ZRB3</accession>
<gene>
    <name evidence="1" type="ORF">DSCO28_15890</name>
</gene>
<name>A0A5K7ZRB3_9BACT</name>
<evidence type="ECO:0000313" key="2">
    <source>
        <dbReference type="Proteomes" id="UP000425960"/>
    </source>
</evidence>
<protein>
    <submittedName>
        <fullName evidence="1">Uncharacterized protein</fullName>
    </submittedName>
</protein>